<dbReference type="CDD" id="cd09275">
    <property type="entry name" value="RNase_HI_RT_DIRS1"/>
    <property type="match status" value="1"/>
</dbReference>
<organism evidence="1 2">
    <name type="scientific">Trichoplusia ni</name>
    <name type="common">Cabbage looper</name>
    <dbReference type="NCBI Taxonomy" id="7111"/>
    <lineage>
        <taxon>Eukaryota</taxon>
        <taxon>Metazoa</taxon>
        <taxon>Ecdysozoa</taxon>
        <taxon>Arthropoda</taxon>
        <taxon>Hexapoda</taxon>
        <taxon>Insecta</taxon>
        <taxon>Pterygota</taxon>
        <taxon>Neoptera</taxon>
        <taxon>Endopterygota</taxon>
        <taxon>Lepidoptera</taxon>
        <taxon>Glossata</taxon>
        <taxon>Ditrysia</taxon>
        <taxon>Noctuoidea</taxon>
        <taxon>Noctuidae</taxon>
        <taxon>Plusiinae</taxon>
        <taxon>Trichoplusia</taxon>
    </lineage>
</organism>
<dbReference type="InterPro" id="IPR052055">
    <property type="entry name" value="Hepadnavirus_pol/RT"/>
</dbReference>
<dbReference type="AlphaFoldDB" id="A0A7E5WWX1"/>
<dbReference type="RefSeq" id="XP_026744666.1">
    <property type="nucleotide sequence ID" value="XM_026888865.1"/>
</dbReference>
<dbReference type="Proteomes" id="UP000322000">
    <property type="component" value="Chromosome 28"/>
</dbReference>
<dbReference type="InterPro" id="IPR036397">
    <property type="entry name" value="RNaseH_sf"/>
</dbReference>
<dbReference type="InParanoid" id="A0A7E5WWX1"/>
<dbReference type="Gene3D" id="3.30.420.10">
    <property type="entry name" value="Ribonuclease H-like superfamily/Ribonuclease H"/>
    <property type="match status" value="1"/>
</dbReference>
<evidence type="ECO:0000313" key="2">
    <source>
        <dbReference type="RefSeq" id="XP_026744666.1"/>
    </source>
</evidence>
<evidence type="ECO:0000313" key="1">
    <source>
        <dbReference type="Proteomes" id="UP000322000"/>
    </source>
</evidence>
<proteinExistence type="predicted"/>
<sequence>MLQDILQILGLQINYEKSVLVPQQCITFLGIIWDPWINRKSLPAVKSAVIVNKVSRLIQSNKSSLKELQSLVGLLNFASFAVPRGRLNHRATLSYLNTLPKSTTSTKYGLPSEAIKELHWWLDNCHLSTVIHVPPPSHFLTTDASDVAWGALLDDHYLSGTWSKEEKSLHCNMKELLTILKVLEVHAPSIAHGSLLIQSDNRSAIAYLRNEGGVKSPSLTTLTHQIFYVLDQYQIHYRIYHIPGKFNSHADCLSRLRQPPEWHLLPNCTEMIFLKMGTPVIDLFASKTARVVANYVTLDLSDHQALSHDAFSFPWNFPLAWVFPPPFLIPRVLMHLNQATGIYLMVVPRWKKVFWRADLKFRAIAVPFTLTNLRRFLVDTRTGLPPPKVQDMVLEVWKCGGGQRQ</sequence>
<dbReference type="OrthoDB" id="6083831at2759"/>
<dbReference type="GeneID" id="113506002"/>
<accession>A0A7E5WWX1</accession>
<dbReference type="PANTHER" id="PTHR33050:SF7">
    <property type="entry name" value="RIBONUCLEASE H"/>
    <property type="match status" value="1"/>
</dbReference>
<protein>
    <submittedName>
        <fullName evidence="2">Uncharacterized protein LOC113506002</fullName>
    </submittedName>
</protein>
<dbReference type="GO" id="GO:0071897">
    <property type="term" value="P:DNA biosynthetic process"/>
    <property type="evidence" value="ECO:0007669"/>
    <property type="project" value="UniProtKB-ARBA"/>
</dbReference>
<dbReference type="GO" id="GO:0003676">
    <property type="term" value="F:nucleic acid binding"/>
    <property type="evidence" value="ECO:0007669"/>
    <property type="project" value="InterPro"/>
</dbReference>
<name>A0A7E5WWX1_TRINI</name>
<keyword evidence="1" id="KW-1185">Reference proteome</keyword>
<gene>
    <name evidence="2" type="primary">LOC113506002</name>
</gene>
<dbReference type="InterPro" id="IPR043502">
    <property type="entry name" value="DNA/RNA_pol_sf"/>
</dbReference>
<dbReference type="SUPFAM" id="SSF56672">
    <property type="entry name" value="DNA/RNA polymerases"/>
    <property type="match status" value="1"/>
</dbReference>
<dbReference type="KEGG" id="tnl:113506002"/>
<dbReference type="PANTHER" id="PTHR33050">
    <property type="entry name" value="REVERSE TRANSCRIPTASE DOMAIN-CONTAINING PROTEIN"/>
    <property type="match status" value="1"/>
</dbReference>
<reference evidence="2" key="1">
    <citation type="submission" date="2025-08" db="UniProtKB">
        <authorList>
            <consortium name="RefSeq"/>
        </authorList>
    </citation>
    <scope>IDENTIFICATION</scope>
</reference>